<keyword evidence="14 23" id="KW-0472">Membrane</keyword>
<dbReference type="InterPro" id="IPR011009">
    <property type="entry name" value="Kinase-like_dom_sf"/>
</dbReference>
<feature type="binding site" evidence="20">
    <location>
        <position position="1102"/>
    </location>
    <ligand>
        <name>ATP</name>
        <dbReference type="ChEBI" id="CHEBI:30616"/>
    </ligand>
</feature>
<dbReference type="CDD" id="cd00063">
    <property type="entry name" value="FN3"/>
    <property type="match status" value="3"/>
</dbReference>
<evidence type="ECO:0000256" key="15">
    <source>
        <dbReference type="ARBA" id="ARBA00023137"/>
    </source>
</evidence>
<comment type="similarity">
    <text evidence="21">Belongs to the protein kinase superfamily. Tyr protein kinase family. Insulin receptor subfamily.</text>
</comment>
<evidence type="ECO:0000256" key="8">
    <source>
        <dbReference type="ARBA" id="ARBA00022729"/>
    </source>
</evidence>
<keyword evidence="10 20" id="KW-0547">Nucleotide-binding</keyword>
<keyword evidence="8" id="KW-0732">Signal</keyword>
<dbReference type="Gene3D" id="1.10.510.10">
    <property type="entry name" value="Transferase(Phosphotransferase) domain 1"/>
    <property type="match status" value="1"/>
</dbReference>
<reference evidence="28 29" key="1">
    <citation type="submission" date="2025-05" db="UniProtKB">
        <authorList>
            <consortium name="RefSeq"/>
        </authorList>
    </citation>
    <scope>IDENTIFICATION</scope>
    <source>
        <tissue evidence="28 29">Muscle</tissue>
    </source>
</reference>
<evidence type="ECO:0000259" key="25">
    <source>
        <dbReference type="PROSITE" id="PS50853"/>
    </source>
</evidence>
<dbReference type="RefSeq" id="XP_022253687.1">
    <property type="nucleotide sequence ID" value="XM_022397979.1"/>
</dbReference>
<keyword evidence="13 23" id="KW-1133">Transmembrane helix</keyword>
<evidence type="ECO:0000313" key="34">
    <source>
        <dbReference type="RefSeq" id="XP_022253687.1"/>
    </source>
</evidence>
<evidence type="ECO:0000256" key="20">
    <source>
        <dbReference type="PROSITE-ProRule" id="PRU10141"/>
    </source>
</evidence>
<dbReference type="RefSeq" id="XP_022253683.1">
    <property type="nucleotide sequence ID" value="XM_022397975.1"/>
</dbReference>
<dbReference type="SMART" id="SM00219">
    <property type="entry name" value="TyrKc"/>
    <property type="match status" value="1"/>
</dbReference>
<evidence type="ECO:0000256" key="5">
    <source>
        <dbReference type="ARBA" id="ARBA00022685"/>
    </source>
</evidence>
<keyword evidence="17" id="KW-0325">Glycoprotein</keyword>
<evidence type="ECO:0000256" key="10">
    <source>
        <dbReference type="ARBA" id="ARBA00022741"/>
    </source>
</evidence>
<comment type="catalytic activity">
    <reaction evidence="19 21">
        <text>L-tyrosyl-[protein] + ATP = O-phospho-L-tyrosyl-[protein] + ADP + H(+)</text>
        <dbReference type="Rhea" id="RHEA:10596"/>
        <dbReference type="Rhea" id="RHEA-COMP:10136"/>
        <dbReference type="Rhea" id="RHEA-COMP:20101"/>
        <dbReference type="ChEBI" id="CHEBI:15378"/>
        <dbReference type="ChEBI" id="CHEBI:30616"/>
        <dbReference type="ChEBI" id="CHEBI:46858"/>
        <dbReference type="ChEBI" id="CHEBI:61978"/>
        <dbReference type="ChEBI" id="CHEBI:456216"/>
        <dbReference type="EC" id="2.7.10.1"/>
    </reaction>
</comment>
<dbReference type="InterPro" id="IPR013783">
    <property type="entry name" value="Ig-like_fold"/>
</dbReference>
<evidence type="ECO:0000313" key="28">
    <source>
        <dbReference type="RefSeq" id="XP_022253681.1"/>
    </source>
</evidence>
<evidence type="ECO:0000256" key="22">
    <source>
        <dbReference type="SAM" id="MobiDB-lite"/>
    </source>
</evidence>
<dbReference type="SUPFAM" id="SSF52058">
    <property type="entry name" value="L domain-like"/>
    <property type="match status" value="2"/>
</dbReference>
<dbReference type="InterPro" id="IPR020635">
    <property type="entry name" value="Tyr_kinase_cat_dom"/>
</dbReference>
<accession>A0ABM1TCT0</accession>
<evidence type="ECO:0000313" key="35">
    <source>
        <dbReference type="RefSeq" id="XP_022253688.1"/>
    </source>
</evidence>
<dbReference type="InterPro" id="IPR036116">
    <property type="entry name" value="FN3_sf"/>
</dbReference>
<evidence type="ECO:0000256" key="3">
    <source>
        <dbReference type="ARBA" id="ARBA00022553"/>
    </source>
</evidence>
<dbReference type="InterPro" id="IPR008266">
    <property type="entry name" value="Tyr_kinase_AS"/>
</dbReference>
<dbReference type="PROSITE" id="PS00109">
    <property type="entry name" value="PROTEIN_KINASE_TYR"/>
    <property type="match status" value="1"/>
</dbReference>
<dbReference type="InterPro" id="IPR003961">
    <property type="entry name" value="FN3_dom"/>
</dbReference>
<dbReference type="Proteomes" id="UP000694941">
    <property type="component" value="Unplaced"/>
</dbReference>
<dbReference type="InterPro" id="IPR000494">
    <property type="entry name" value="Rcpt_L-dom"/>
</dbReference>
<dbReference type="InterPro" id="IPR017441">
    <property type="entry name" value="Protein_kinase_ATP_BS"/>
</dbReference>
<evidence type="ECO:0000256" key="7">
    <source>
        <dbReference type="ARBA" id="ARBA00022723"/>
    </source>
</evidence>
<keyword evidence="4" id="KW-0808">Transferase</keyword>
<evidence type="ECO:0000256" key="4">
    <source>
        <dbReference type="ARBA" id="ARBA00022679"/>
    </source>
</evidence>
<dbReference type="Gene3D" id="2.10.220.10">
    <property type="entry name" value="Hormone Receptor, Insulin-like Growth Factor Receptor 1, Chain A, domain 2"/>
    <property type="match status" value="1"/>
</dbReference>
<feature type="transmembrane region" description="Helical" evidence="23">
    <location>
        <begin position="1007"/>
        <end position="1030"/>
    </location>
</feature>
<keyword evidence="12 20" id="KW-0067">ATP-binding</keyword>
<dbReference type="PROSITE" id="PS00239">
    <property type="entry name" value="RECEPTOR_TYR_KIN_II"/>
    <property type="match status" value="1"/>
</dbReference>
<dbReference type="EC" id="2.7.10.1" evidence="21"/>
<feature type="compositionally biased region" description="Polar residues" evidence="22">
    <location>
        <begin position="704"/>
        <end position="715"/>
    </location>
</feature>
<dbReference type="PRINTS" id="PR00109">
    <property type="entry name" value="TYRKINASE"/>
</dbReference>
<dbReference type="InterPro" id="IPR002011">
    <property type="entry name" value="Tyr_kinase_rcpt_2_CS"/>
</dbReference>
<feature type="domain" description="Protein kinase" evidence="24">
    <location>
        <begin position="1068"/>
        <end position="1343"/>
    </location>
</feature>
<dbReference type="SUPFAM" id="SSF49265">
    <property type="entry name" value="Fibronectin type III"/>
    <property type="match status" value="2"/>
</dbReference>
<dbReference type="RefSeq" id="XP_022253681.1">
    <property type="nucleotide sequence ID" value="XM_022397973.1"/>
</dbReference>
<dbReference type="PROSITE" id="PS50011">
    <property type="entry name" value="PROTEIN_KINASE_DOM"/>
    <property type="match status" value="1"/>
</dbReference>
<feature type="domain" description="Fibronectin type-III" evidence="25">
    <location>
        <begin position="633"/>
        <end position="732"/>
    </location>
</feature>
<evidence type="ECO:0000256" key="2">
    <source>
        <dbReference type="ARBA" id="ARBA00004479"/>
    </source>
</evidence>
<evidence type="ECO:0000256" key="19">
    <source>
        <dbReference type="ARBA" id="ARBA00051243"/>
    </source>
</evidence>
<dbReference type="PROSITE" id="PS51379">
    <property type="entry name" value="4FE4S_FER_2"/>
    <property type="match status" value="1"/>
</dbReference>
<name>A0ABM1TCT0_LIMPO</name>
<dbReference type="InterPro" id="IPR009030">
    <property type="entry name" value="Growth_fac_rcpt_cys_sf"/>
</dbReference>
<evidence type="ECO:0000256" key="14">
    <source>
        <dbReference type="ARBA" id="ARBA00023136"/>
    </source>
</evidence>
<dbReference type="Pfam" id="PF01030">
    <property type="entry name" value="Recep_L_domain"/>
    <property type="match status" value="2"/>
</dbReference>
<dbReference type="InterPro" id="IPR036941">
    <property type="entry name" value="Rcpt_L-dom_sf"/>
</dbReference>
<dbReference type="InterPro" id="IPR050122">
    <property type="entry name" value="RTK"/>
</dbReference>
<evidence type="ECO:0000256" key="16">
    <source>
        <dbReference type="ARBA" id="ARBA00023170"/>
    </source>
</evidence>
<evidence type="ECO:0000256" key="11">
    <source>
        <dbReference type="ARBA" id="ARBA00022777"/>
    </source>
</evidence>
<dbReference type="RefSeq" id="XP_022253689.1">
    <property type="nucleotide sequence ID" value="XM_022397981.1"/>
</dbReference>
<organism evidence="27 33">
    <name type="scientific">Limulus polyphemus</name>
    <name type="common">Atlantic horseshoe crab</name>
    <dbReference type="NCBI Taxonomy" id="6850"/>
    <lineage>
        <taxon>Eukaryota</taxon>
        <taxon>Metazoa</taxon>
        <taxon>Ecdysozoa</taxon>
        <taxon>Arthropoda</taxon>
        <taxon>Chelicerata</taxon>
        <taxon>Merostomata</taxon>
        <taxon>Xiphosura</taxon>
        <taxon>Limulidae</taxon>
        <taxon>Limulus</taxon>
    </lineage>
</organism>
<evidence type="ECO:0000256" key="21">
    <source>
        <dbReference type="RuleBase" id="RU000312"/>
    </source>
</evidence>
<feature type="region of interest" description="Disordered" evidence="22">
    <location>
        <begin position="786"/>
        <end position="825"/>
    </location>
</feature>
<dbReference type="InterPro" id="IPR017896">
    <property type="entry name" value="4Fe4S_Fe-S-bd"/>
</dbReference>
<keyword evidence="15" id="KW-0829">Tyrosine-protein kinase</keyword>
<dbReference type="SUPFAM" id="SSF57184">
    <property type="entry name" value="Growth factor receptor domain"/>
    <property type="match status" value="1"/>
</dbReference>
<evidence type="ECO:0000256" key="12">
    <source>
        <dbReference type="ARBA" id="ARBA00022840"/>
    </source>
</evidence>
<evidence type="ECO:0000259" key="26">
    <source>
        <dbReference type="PROSITE" id="PS51379"/>
    </source>
</evidence>
<comment type="cofactor">
    <cofactor evidence="1">
        <name>Mn(2+)</name>
        <dbReference type="ChEBI" id="CHEBI:29035"/>
    </cofactor>
</comment>
<keyword evidence="3 21" id="KW-0597">Phosphoprotein</keyword>
<feature type="region of interest" description="Disordered" evidence="22">
    <location>
        <begin position="703"/>
        <end position="729"/>
    </location>
</feature>
<dbReference type="RefSeq" id="XP_022253682.1">
    <property type="nucleotide sequence ID" value="XM_022397974.1"/>
</dbReference>
<dbReference type="Gene3D" id="2.60.40.10">
    <property type="entry name" value="Immunoglobulins"/>
    <property type="match status" value="4"/>
</dbReference>
<dbReference type="Pfam" id="PF07714">
    <property type="entry name" value="PK_Tyr_Ser-Thr"/>
    <property type="match status" value="1"/>
</dbReference>
<keyword evidence="5" id="KW-0165">Cleavage on pair of basic residues</keyword>
<dbReference type="RefSeq" id="XP_022253688.1">
    <property type="nucleotide sequence ID" value="XM_022397980.1"/>
</dbReference>
<evidence type="ECO:0000313" key="32">
    <source>
        <dbReference type="RefSeq" id="XP_022253685.1"/>
    </source>
</evidence>
<dbReference type="RefSeq" id="XP_022253684.1">
    <property type="nucleotide sequence ID" value="XM_022397976.1"/>
</dbReference>
<evidence type="ECO:0000313" key="27">
    <source>
        <dbReference type="Proteomes" id="UP000694941"/>
    </source>
</evidence>
<dbReference type="Pfam" id="PF00757">
    <property type="entry name" value="Furin-like"/>
    <property type="match status" value="1"/>
</dbReference>
<dbReference type="Pfam" id="PF00041">
    <property type="entry name" value="fn3"/>
    <property type="match status" value="1"/>
</dbReference>
<feature type="domain" description="4Fe-4S ferredoxin-type" evidence="26">
    <location>
        <begin position="336"/>
        <end position="366"/>
    </location>
</feature>
<keyword evidence="16 21" id="KW-0675">Receptor</keyword>
<dbReference type="CDD" id="cd00064">
    <property type="entry name" value="FU"/>
    <property type="match status" value="1"/>
</dbReference>
<evidence type="ECO:0000313" key="33">
    <source>
        <dbReference type="RefSeq" id="XP_022253686.1"/>
    </source>
</evidence>
<evidence type="ECO:0000256" key="17">
    <source>
        <dbReference type="ARBA" id="ARBA00023180"/>
    </source>
</evidence>
<dbReference type="CDD" id="cd05032">
    <property type="entry name" value="PTKc_InsR_like"/>
    <property type="match status" value="1"/>
</dbReference>
<dbReference type="SUPFAM" id="SSF56112">
    <property type="entry name" value="Protein kinase-like (PK-like)"/>
    <property type="match status" value="1"/>
</dbReference>
<dbReference type="PROSITE" id="PS50853">
    <property type="entry name" value="FN3"/>
    <property type="match status" value="2"/>
</dbReference>
<dbReference type="PANTHER" id="PTHR24416:SF525">
    <property type="entry name" value="INSULIN-LIKE RECEPTOR"/>
    <property type="match status" value="1"/>
</dbReference>
<comment type="subcellular location">
    <subcellularLocation>
        <location evidence="2">Membrane</location>
        <topology evidence="2">Single-pass type I membrane protein</topology>
    </subcellularLocation>
</comment>
<dbReference type="PROSITE" id="PS00107">
    <property type="entry name" value="PROTEIN_KINASE_ATP"/>
    <property type="match status" value="1"/>
</dbReference>
<dbReference type="RefSeq" id="XP_022253686.1">
    <property type="nucleotide sequence ID" value="XM_022397978.1"/>
</dbReference>
<sequence>MLFIDDLASLWSMSLRCQRRTWSGRQFCIMCLYIIFVAGIKHDVIGLQPEEVCRNIDIRNSVDQFKKLENCTVVEGFLRIVLIDNGTARSYETLSFPKLREITGYLFLYRAFGMESIGKVFPELTVIRGNLLFQNYALVIYEMFQLQEIGLSSLTDIVRGSVRIEKNPYLCYVNSIDWDLIAKAGQGGHFIKHNREPRDCPSVCPENCPLNTRNGPLTRRLCWNSHLCQKVCSETCQSSTCDHQGRCCHKECLGGCNGISSSDCKSCRNVVYVDRCLEKCPSLTYQHMGWRCIDENVCRSMVTNEILGSEGNTREIYWKPIDKLRSCMQDCPVGYVENSTDRHRCIKCSGHCPKVCPGTVVDSVAAAQKLSGCTTINGSLIIQIHSGANVIEELEENLKYIQNITGFLKVFRSYPLVSLNFLKNLRDIHGEEFEKQNYSLLVYDNQNLEDLWDWKSRNYTLRFRQGKIFFHFNPKLCPERITELKNYSTVRSWDERDVSPSSNGDRVACNVTSLEASPWRVCSSMAGILWENFRNKVGDHRSLLGYTIHYRKAKEKNITMFDGRDACEMNVWKVIDKEATDDKNKTTIYHLITHLEPFTQYAFYIQTYNLAQAAKGAKSEIKYFTTSPDTPSPPLNVHSQAISVGEIRIKWQPPKRPNGNVTHYIVKGKRELDSTDYIRQRDYCTQPIVIDFKDRGIEEEDGDTTNLWVNSSHTGQGVDKDGSDEGGITKNGKCCPCTDKKGEKKQEDEIQDQIQFEDAIHNTVYIKNPNARLGVSSRSRRAIYTSKNPQKVTESGSTSISEKNLHFSTTLEPGNTSTSHPPSENVTENGVYIRFSINVTHTSLTVSQLRHYTEYTIEVRACQDIDKETQNSSCHLHQPCSTEAIASIRTLPLSNADDIDSNTILIRTDNSSSKTMLIKWDEPKNPNGVIVSYSVEYTHLDNDSPKPTVVCITHLQYQTDKGHRLTALSPGNYSLRLQATSLAGNGNWTNYVFFKIPETSGGLTTEVLALVVCCTVATFIIFGVGGWIFVRRKLAPRVPDGVLYASVNPEYMSAVYEPDEWEVPRDKVCLLRELGQGSFGMVWEGEAKDLVEGKPKVKCAVKTVNESASLRERIEFLQEASVMKAFKCHHVVKLLGVVSKGHPTLVIMELMANGDLKSYLRSHRPDNEENLGKQPPTLKRILQMAIEIADGMAYLAAKKFVHRDLAARNCMVAEDLTVKIGDFGMTRDIYETDYYRKGGKGLLPVRWMAPESLKDGVFTSQSDVWSYGVVLWEMATLASQPYRGLSNEQVVKYVINGGVMEMPENCPEKLYALMRLCWYPNPKARPTFTELIEILLPDVPNYFEEVSFYFTQHTEVLNRENEDVVTPSTPLKSSGTNEQQSLDESDHQHERKEVRYFPSATHMPGNHHHMDCSCSECQGGHLQSEGPDNLEDSKGLVVHCAEDSKGMSIASSDGSKGSKVSTVSNGSLANGHVPFHGEKTSIC</sequence>
<evidence type="ECO:0000313" key="36">
    <source>
        <dbReference type="RefSeq" id="XP_022253689.1"/>
    </source>
</evidence>
<evidence type="ECO:0000256" key="6">
    <source>
        <dbReference type="ARBA" id="ARBA00022692"/>
    </source>
</evidence>
<dbReference type="RefSeq" id="XP_022253685.1">
    <property type="nucleotide sequence ID" value="XM_022397977.1"/>
</dbReference>
<keyword evidence="9" id="KW-0677">Repeat</keyword>
<proteinExistence type="inferred from homology"/>
<dbReference type="GeneID" id="106469453"/>
<dbReference type="Gene3D" id="3.30.200.20">
    <property type="entry name" value="Phosphorylase Kinase, domain 1"/>
    <property type="match status" value="1"/>
</dbReference>
<evidence type="ECO:0000313" key="29">
    <source>
        <dbReference type="RefSeq" id="XP_022253682.1"/>
    </source>
</evidence>
<keyword evidence="27" id="KW-1185">Reference proteome</keyword>
<dbReference type="SMART" id="SM00060">
    <property type="entry name" value="FN3"/>
    <property type="match status" value="3"/>
</dbReference>
<dbReference type="InterPro" id="IPR006211">
    <property type="entry name" value="Furin-like_Cys-rich_dom"/>
</dbReference>
<evidence type="ECO:0000256" key="9">
    <source>
        <dbReference type="ARBA" id="ARBA00022737"/>
    </source>
</evidence>
<evidence type="ECO:0000256" key="23">
    <source>
        <dbReference type="SAM" id="Phobius"/>
    </source>
</evidence>
<evidence type="ECO:0000256" key="18">
    <source>
        <dbReference type="ARBA" id="ARBA00023211"/>
    </source>
</evidence>
<gene>
    <name evidence="28 29 30 31 32 33 34 35 36" type="primary">LOC106469453</name>
</gene>
<evidence type="ECO:0000256" key="13">
    <source>
        <dbReference type="ARBA" id="ARBA00022989"/>
    </source>
</evidence>
<feature type="domain" description="Fibronectin type-III" evidence="25">
    <location>
        <begin position="901"/>
        <end position="999"/>
    </location>
</feature>
<keyword evidence="11" id="KW-0418">Kinase</keyword>
<dbReference type="InterPro" id="IPR006212">
    <property type="entry name" value="Furin_repeat"/>
</dbReference>
<evidence type="ECO:0000313" key="30">
    <source>
        <dbReference type="RefSeq" id="XP_022253683.1"/>
    </source>
</evidence>
<dbReference type="PANTHER" id="PTHR24416">
    <property type="entry name" value="TYROSINE-PROTEIN KINASE RECEPTOR"/>
    <property type="match status" value="1"/>
</dbReference>
<evidence type="ECO:0000313" key="31">
    <source>
        <dbReference type="RefSeq" id="XP_022253684.1"/>
    </source>
</evidence>
<keyword evidence="18" id="KW-0464">Manganese</keyword>
<keyword evidence="6 21" id="KW-0812">Transmembrane</keyword>
<evidence type="ECO:0000259" key="24">
    <source>
        <dbReference type="PROSITE" id="PS50011"/>
    </source>
</evidence>
<dbReference type="InterPro" id="IPR001245">
    <property type="entry name" value="Ser-Thr/Tyr_kinase_cat_dom"/>
</dbReference>
<dbReference type="InterPro" id="IPR000719">
    <property type="entry name" value="Prot_kinase_dom"/>
</dbReference>
<feature type="compositionally biased region" description="Polar residues" evidence="22">
    <location>
        <begin position="1366"/>
        <end position="1382"/>
    </location>
</feature>
<evidence type="ECO:0000256" key="1">
    <source>
        <dbReference type="ARBA" id="ARBA00001936"/>
    </source>
</evidence>
<feature type="region of interest" description="Disordered" evidence="22">
    <location>
        <begin position="1360"/>
        <end position="1390"/>
    </location>
</feature>
<keyword evidence="7" id="KW-0479">Metal-binding</keyword>
<protein>
    <recommendedName>
        <fullName evidence="21">Tyrosine-protein kinase receptor</fullName>
        <ecNumber evidence="21">2.7.10.1</ecNumber>
    </recommendedName>
</protein>
<dbReference type="SMART" id="SM00261">
    <property type="entry name" value="FU"/>
    <property type="match status" value="1"/>
</dbReference>
<dbReference type="Gene3D" id="3.80.20.20">
    <property type="entry name" value="Receptor L-domain"/>
    <property type="match status" value="2"/>
</dbReference>